<reference evidence="2" key="1">
    <citation type="submission" date="2024-05" db="EMBL/GenBank/DDBJ databases">
        <title>Planctomycetes of the genus Singulisphaera possess chitinolytic capabilities.</title>
        <authorList>
            <person name="Ivanova A."/>
        </authorList>
    </citation>
    <scope>NUCLEOTIDE SEQUENCE</scope>
    <source>
        <strain evidence="2">Ch08T</strain>
    </source>
</reference>
<dbReference type="SUPFAM" id="SSF81853">
    <property type="entry name" value="Family 10 polysaccharide lyase"/>
    <property type="match status" value="1"/>
</dbReference>
<feature type="region of interest" description="Disordered" evidence="1">
    <location>
        <begin position="21"/>
        <end position="95"/>
    </location>
</feature>
<evidence type="ECO:0000313" key="2">
    <source>
        <dbReference type="EMBL" id="XBH05272.1"/>
    </source>
</evidence>
<dbReference type="Gene3D" id="1.50.10.20">
    <property type="match status" value="1"/>
</dbReference>
<proteinExistence type="predicted"/>
<organism evidence="2">
    <name type="scientific">Singulisphaera sp. Ch08</name>
    <dbReference type="NCBI Taxonomy" id="3120278"/>
    <lineage>
        <taxon>Bacteria</taxon>
        <taxon>Pseudomonadati</taxon>
        <taxon>Planctomycetota</taxon>
        <taxon>Planctomycetia</taxon>
        <taxon>Isosphaerales</taxon>
        <taxon>Isosphaeraceae</taxon>
        <taxon>Singulisphaera</taxon>
    </lineage>
</organism>
<dbReference type="AlphaFoldDB" id="A0AAU7CIB7"/>
<name>A0AAU7CIB7_9BACT</name>
<sequence length="166" mass="18215">MCHLGLLPRLETSTGRSAFAPTLGVAPVRPPQTRHAAAPRESLLSPWHRARVDPPDSTPLQSPDGSHALCPHSTASHPRSRRHDHAVTDPKARPPWARHFEIGSNRPVFAGRDGIKKYALAEIERERRTGTACYGSWPLRLVETECPQGCRQVAGRTGDIAIVDNC</sequence>
<dbReference type="Pfam" id="PF09492">
    <property type="entry name" value="Pec_lyase"/>
    <property type="match status" value="1"/>
</dbReference>
<evidence type="ECO:0000256" key="1">
    <source>
        <dbReference type="SAM" id="MobiDB-lite"/>
    </source>
</evidence>
<keyword evidence="2" id="KW-0456">Lyase</keyword>
<accession>A0AAU7CIB7</accession>
<protein>
    <submittedName>
        <fullName evidence="2">Pectate lyase</fullName>
    </submittedName>
</protein>
<dbReference type="InterPro" id="IPR012669">
    <property type="entry name" value="Pectate_lyase"/>
</dbReference>
<dbReference type="EMBL" id="CP155447">
    <property type="protein sequence ID" value="XBH05272.1"/>
    <property type="molecule type" value="Genomic_DNA"/>
</dbReference>
<gene>
    <name evidence="2" type="ORF">V5E97_04425</name>
</gene>
<dbReference type="GO" id="GO:0016829">
    <property type="term" value="F:lyase activity"/>
    <property type="evidence" value="ECO:0007669"/>
    <property type="project" value="UniProtKB-KW"/>
</dbReference>